<dbReference type="STRING" id="246404.A0A507FQL9"/>
<gene>
    <name evidence="7" type="ORF">CcCBS67573_g00100</name>
</gene>
<dbReference type="EMBL" id="QEAP01000001">
    <property type="protein sequence ID" value="TPX78721.1"/>
    <property type="molecule type" value="Genomic_DNA"/>
</dbReference>
<organism evidence="7 8">
    <name type="scientific">Chytriomyces confervae</name>
    <dbReference type="NCBI Taxonomy" id="246404"/>
    <lineage>
        <taxon>Eukaryota</taxon>
        <taxon>Fungi</taxon>
        <taxon>Fungi incertae sedis</taxon>
        <taxon>Chytridiomycota</taxon>
        <taxon>Chytridiomycota incertae sedis</taxon>
        <taxon>Chytridiomycetes</taxon>
        <taxon>Chytridiales</taxon>
        <taxon>Chytriomycetaceae</taxon>
        <taxon>Chytriomyces</taxon>
    </lineage>
</organism>
<dbReference type="Gene3D" id="3.30.565.10">
    <property type="entry name" value="Histidine kinase-like ATPase, C-terminal domain"/>
    <property type="match status" value="1"/>
</dbReference>
<dbReference type="AlphaFoldDB" id="A0A507FQL9"/>
<dbReference type="GO" id="GO:0032389">
    <property type="term" value="C:MutLalpha complex"/>
    <property type="evidence" value="ECO:0007669"/>
    <property type="project" value="TreeGrafter"/>
</dbReference>
<keyword evidence="8" id="KW-1185">Reference proteome</keyword>
<evidence type="ECO:0000256" key="1">
    <source>
        <dbReference type="ARBA" id="ARBA00004123"/>
    </source>
</evidence>
<dbReference type="PANTHER" id="PTHR10073:SF12">
    <property type="entry name" value="DNA MISMATCH REPAIR PROTEIN MLH1"/>
    <property type="match status" value="1"/>
</dbReference>
<dbReference type="GO" id="GO:0140664">
    <property type="term" value="F:ATP-dependent DNA damage sensor activity"/>
    <property type="evidence" value="ECO:0007669"/>
    <property type="project" value="InterPro"/>
</dbReference>
<evidence type="ECO:0000256" key="2">
    <source>
        <dbReference type="ARBA" id="ARBA00006082"/>
    </source>
</evidence>
<name>A0A507FQL9_9FUNG</name>
<evidence type="ECO:0000256" key="5">
    <source>
        <dbReference type="ARBA" id="ARBA00023242"/>
    </source>
</evidence>
<dbReference type="InterPro" id="IPR002099">
    <property type="entry name" value="MutL/Mlh/PMS"/>
</dbReference>
<dbReference type="InterPro" id="IPR032189">
    <property type="entry name" value="Mlh1_C"/>
</dbReference>
<dbReference type="Proteomes" id="UP000320333">
    <property type="component" value="Unassembled WGS sequence"/>
</dbReference>
<dbReference type="CDD" id="cd16926">
    <property type="entry name" value="HATPase_MutL-MLH-PMS-like"/>
    <property type="match status" value="1"/>
</dbReference>
<reference evidence="7 8" key="1">
    <citation type="journal article" date="2019" name="Sci. Rep.">
        <title>Comparative genomics of chytrid fungi reveal insights into the obligate biotrophic and pathogenic lifestyle of Synchytrium endobioticum.</title>
        <authorList>
            <person name="van de Vossenberg B.T.L.H."/>
            <person name="Warris S."/>
            <person name="Nguyen H.D.T."/>
            <person name="van Gent-Pelzer M.P.E."/>
            <person name="Joly D.L."/>
            <person name="van de Geest H.C."/>
            <person name="Bonants P.J.M."/>
            <person name="Smith D.S."/>
            <person name="Levesque C.A."/>
            <person name="van der Lee T.A.J."/>
        </authorList>
    </citation>
    <scope>NUCLEOTIDE SEQUENCE [LARGE SCALE GENOMIC DNA]</scope>
    <source>
        <strain evidence="7 8">CBS 675.73</strain>
    </source>
</reference>
<sequence>MQSPLVNTKRIHKLSEAVVNRIAAGEIIQRPSNAIKELIENSLDARATSITITAKDGGLKLLHIQDNGHGIHKDDMPLVCERFATSKITQFDDLASVATYGFRGEALASISHVAHVTITTKTEDSPCAWKANYSDGIMVPGKTGATADPKPTAGNVGTQIMIEDLFFNVPIRKKALKSSTDEYNKILDVVNRYAIHNSAVSFTCKKAGTNSADFRSNPGTTRDAIRQVFGPAVAKELVEISQSNPGLDVELHALVSNANYNMKKMAFLLFINHRLVESTNIKRAVDNMYSTYLPKNAHAFCYVSLEMKPQNVDVNVHPTKKEVMFLNEDLVIEFICDTIREKLAEVDDSRTFTPATITTSSLQLTPITNLAEPPKSSSKPSIATISKKPYEHKLVRTDSRMQTLDSFIRVNPSFQTPHSANQGNAALPLSDATYTSMVSANSMQPENQKSQEIIINTESAVAPTDTALLSSKEGTSVPQKELSTLQTEMPPANPVTPVSSILKEPLKNTREFVDVQLSSILNLRNKLRTDAHSGLTDLFKNHTLVGAVDDQWMLMQYQTKLYIVDVDDITWIALHGFSNFGYIDLKSDGINVQELIQLAVEEQISAEQTGTSEKQLMSPQDIAQQITALLIERRELLDEYFSVALSEEGILHTLPVLLKEYTPNLSKLPLFLLRLGTEVNWDEEQACFETFCQELGILYACEPPANPSDSLKEAVADTNDCNADSLPHQSYCASYNWTLEHVVFKAMKQWYFPSKEMAKRESIVQVVDLPDLYKVFERC</sequence>
<dbReference type="OrthoDB" id="10263226at2759"/>
<dbReference type="Gene3D" id="3.30.230.10">
    <property type="match status" value="1"/>
</dbReference>
<dbReference type="NCBIfam" id="TIGR00585">
    <property type="entry name" value="mutl"/>
    <property type="match status" value="1"/>
</dbReference>
<evidence type="ECO:0000259" key="6">
    <source>
        <dbReference type="SMART" id="SM01340"/>
    </source>
</evidence>
<dbReference type="InterPro" id="IPR014762">
    <property type="entry name" value="DNA_mismatch_repair_CS"/>
</dbReference>
<protein>
    <recommendedName>
        <fullName evidence="6">DNA mismatch repair protein S5 domain-containing protein</fullName>
    </recommendedName>
</protein>
<accession>A0A507FQL9</accession>
<comment type="similarity">
    <text evidence="2">Belongs to the DNA mismatch repair MutL/HexB family.</text>
</comment>
<dbReference type="PROSITE" id="PS00058">
    <property type="entry name" value="DNA_MISMATCH_REPAIR_1"/>
    <property type="match status" value="1"/>
</dbReference>
<dbReference type="Pfam" id="PF13589">
    <property type="entry name" value="HATPase_c_3"/>
    <property type="match status" value="1"/>
</dbReference>
<dbReference type="CDD" id="cd03483">
    <property type="entry name" value="MutL_Trans_MLH1"/>
    <property type="match status" value="1"/>
</dbReference>
<feature type="domain" description="DNA mismatch repair protein S5" evidence="6">
    <location>
        <begin position="225"/>
        <end position="344"/>
    </location>
</feature>
<dbReference type="PANTHER" id="PTHR10073">
    <property type="entry name" value="DNA MISMATCH REPAIR PROTEIN MLH, PMS, MUTL"/>
    <property type="match status" value="1"/>
</dbReference>
<dbReference type="InterPro" id="IPR036890">
    <property type="entry name" value="HATPase_C_sf"/>
</dbReference>
<comment type="subcellular location">
    <subcellularLocation>
        <location evidence="1">Nucleus</location>
    </subcellularLocation>
</comment>
<proteinExistence type="inferred from homology"/>
<evidence type="ECO:0000256" key="4">
    <source>
        <dbReference type="ARBA" id="ARBA00023204"/>
    </source>
</evidence>
<dbReference type="GO" id="GO:0030983">
    <property type="term" value="F:mismatched DNA binding"/>
    <property type="evidence" value="ECO:0007669"/>
    <property type="project" value="InterPro"/>
</dbReference>
<evidence type="ECO:0000256" key="3">
    <source>
        <dbReference type="ARBA" id="ARBA00022763"/>
    </source>
</evidence>
<dbReference type="FunFam" id="3.30.230.10:FF:000014">
    <property type="entry name" value="DNA mismatch repair protein Mlh1"/>
    <property type="match status" value="1"/>
</dbReference>
<keyword evidence="3" id="KW-0227">DNA damage</keyword>
<evidence type="ECO:0000313" key="8">
    <source>
        <dbReference type="Proteomes" id="UP000320333"/>
    </source>
</evidence>
<dbReference type="InterPro" id="IPR014721">
    <property type="entry name" value="Ribsml_uS5_D2-typ_fold_subgr"/>
</dbReference>
<dbReference type="FunFam" id="3.30.565.10:FF:000109">
    <property type="entry name" value="Related to MLH1-DNA mismatch repair protein"/>
    <property type="match status" value="1"/>
</dbReference>
<dbReference type="InterPro" id="IPR013507">
    <property type="entry name" value="DNA_mismatch_S5_2-like"/>
</dbReference>
<dbReference type="InterPro" id="IPR020568">
    <property type="entry name" value="Ribosomal_Su5_D2-typ_SF"/>
</dbReference>
<dbReference type="SMART" id="SM01340">
    <property type="entry name" value="DNA_mis_repair"/>
    <property type="match status" value="1"/>
</dbReference>
<dbReference type="GO" id="GO:0005524">
    <property type="term" value="F:ATP binding"/>
    <property type="evidence" value="ECO:0007669"/>
    <property type="project" value="InterPro"/>
</dbReference>
<dbReference type="SUPFAM" id="SSF54211">
    <property type="entry name" value="Ribosomal protein S5 domain 2-like"/>
    <property type="match status" value="1"/>
</dbReference>
<dbReference type="GO" id="GO:0006298">
    <property type="term" value="P:mismatch repair"/>
    <property type="evidence" value="ECO:0007669"/>
    <property type="project" value="InterPro"/>
</dbReference>
<dbReference type="InterPro" id="IPR038973">
    <property type="entry name" value="MutL/Mlh/Pms-like"/>
</dbReference>
<keyword evidence="4" id="KW-0234">DNA repair</keyword>
<dbReference type="Pfam" id="PF01119">
    <property type="entry name" value="DNA_mis_repair"/>
    <property type="match status" value="1"/>
</dbReference>
<evidence type="ECO:0000313" key="7">
    <source>
        <dbReference type="EMBL" id="TPX78721.1"/>
    </source>
</evidence>
<dbReference type="GO" id="GO:0016887">
    <property type="term" value="F:ATP hydrolysis activity"/>
    <property type="evidence" value="ECO:0007669"/>
    <property type="project" value="InterPro"/>
</dbReference>
<dbReference type="SUPFAM" id="SSF55874">
    <property type="entry name" value="ATPase domain of HSP90 chaperone/DNA topoisomerase II/histidine kinase"/>
    <property type="match status" value="1"/>
</dbReference>
<keyword evidence="5" id="KW-0539">Nucleus</keyword>
<dbReference type="Pfam" id="PF16413">
    <property type="entry name" value="Mlh1_C"/>
    <property type="match status" value="1"/>
</dbReference>
<comment type="caution">
    <text evidence="7">The sequence shown here is derived from an EMBL/GenBank/DDBJ whole genome shotgun (WGS) entry which is preliminary data.</text>
</comment>